<comment type="caution">
    <text evidence="2">The sequence shown here is derived from an EMBL/GenBank/DDBJ whole genome shotgun (WGS) entry which is preliminary data.</text>
</comment>
<dbReference type="AlphaFoldDB" id="A0A1J4TWY3"/>
<reference evidence="2 3" key="1">
    <citation type="journal article" date="2016" name="Environ. Microbiol.">
        <title>Genomic resolution of a cold subsurface aquifer community provides metabolic insights for novel microbes adapted to high CO concentrations.</title>
        <authorList>
            <person name="Probst A.J."/>
            <person name="Castelle C.J."/>
            <person name="Singh A."/>
            <person name="Brown C.T."/>
            <person name="Anantharaman K."/>
            <person name="Sharon I."/>
            <person name="Hug L.A."/>
            <person name="Burstein D."/>
            <person name="Emerson J.B."/>
            <person name="Thomas B.C."/>
            <person name="Banfield J.F."/>
        </authorList>
    </citation>
    <scope>NUCLEOTIDE SEQUENCE [LARGE SCALE GENOMIC DNA]</scope>
    <source>
        <strain evidence="2">CG1_02_37_22</strain>
    </source>
</reference>
<dbReference type="InterPro" id="IPR005835">
    <property type="entry name" value="NTP_transferase_dom"/>
</dbReference>
<dbReference type="SUPFAM" id="SSF53448">
    <property type="entry name" value="Nucleotide-diphospho-sugar transferases"/>
    <property type="match status" value="1"/>
</dbReference>
<feature type="domain" description="Nucleotidyl transferase" evidence="1">
    <location>
        <begin position="3"/>
        <end position="230"/>
    </location>
</feature>
<accession>A0A1J4TWY3</accession>
<dbReference type="InterPro" id="IPR029044">
    <property type="entry name" value="Nucleotide-diphossugar_trans"/>
</dbReference>
<evidence type="ECO:0000313" key="3">
    <source>
        <dbReference type="Proteomes" id="UP000183120"/>
    </source>
</evidence>
<name>A0A1J4TWY3_9BACT</name>
<dbReference type="PANTHER" id="PTHR22572">
    <property type="entry name" value="SUGAR-1-PHOSPHATE GUANYL TRANSFERASE"/>
    <property type="match status" value="1"/>
</dbReference>
<gene>
    <name evidence="2" type="ORF">AUJ73_01995</name>
</gene>
<dbReference type="Proteomes" id="UP000183120">
    <property type="component" value="Unassembled WGS sequence"/>
</dbReference>
<dbReference type="Pfam" id="PF00483">
    <property type="entry name" value="NTP_transferase"/>
    <property type="match status" value="1"/>
</dbReference>
<sequence>MQALILAGGFGSRLMPLVNDRPKVMAPVSGRPFLEILIRNLKKQGFDDIVLALGYLSKYIIDYFQDGNKLGIKIRYSIEDMPLGTAGAIKNAQPLLESTFCTINGDTYLNINFKELFEFFRTHQARLVITLTRFHHLQERGVVKVDKNMRAVSFSEISENRSEDKSYTNTGVYLIDKNILNWIKKDEKISLEKEVFPLLLREKIPIYCYLSKKDYLDIGTPERYLKAQKILKIS</sequence>
<evidence type="ECO:0000313" key="2">
    <source>
        <dbReference type="EMBL" id="OIO14575.1"/>
    </source>
</evidence>
<evidence type="ECO:0000259" key="1">
    <source>
        <dbReference type="Pfam" id="PF00483"/>
    </source>
</evidence>
<organism evidence="2 3">
    <name type="scientific">Candidatus Gottesmanbacteria bacterium CG1_02_37_22</name>
    <dbReference type="NCBI Taxonomy" id="1805209"/>
    <lineage>
        <taxon>Bacteria</taxon>
        <taxon>Candidatus Gottesmaniibacteriota</taxon>
    </lineage>
</organism>
<dbReference type="Gene3D" id="3.90.550.10">
    <property type="entry name" value="Spore Coat Polysaccharide Biosynthesis Protein SpsA, Chain A"/>
    <property type="match status" value="1"/>
</dbReference>
<dbReference type="STRING" id="1805209.AUJ73_01995"/>
<dbReference type="InterPro" id="IPR050486">
    <property type="entry name" value="Mannose-1P_guanyltransferase"/>
</dbReference>
<protein>
    <recommendedName>
        <fullName evidence="1">Nucleotidyl transferase domain-containing protein</fullName>
    </recommendedName>
</protein>
<dbReference type="EMBL" id="MNUY01000030">
    <property type="protein sequence ID" value="OIO14575.1"/>
    <property type="molecule type" value="Genomic_DNA"/>
</dbReference>
<proteinExistence type="predicted"/>